<feature type="transmembrane region" description="Helical" evidence="7">
    <location>
        <begin position="490"/>
        <end position="510"/>
    </location>
</feature>
<dbReference type="PANTHER" id="PTHR22950:SF349">
    <property type="entry name" value="AMINO ACID TRANSPORTER TRANSMEMBRANE DOMAIN-CONTAINING PROTEIN"/>
    <property type="match status" value="1"/>
</dbReference>
<name>A0A4P6XEW2_9ASCO</name>
<evidence type="ECO:0000256" key="2">
    <source>
        <dbReference type="ARBA" id="ARBA00008066"/>
    </source>
</evidence>
<feature type="transmembrane region" description="Helical" evidence="7">
    <location>
        <begin position="228"/>
        <end position="252"/>
    </location>
</feature>
<feature type="transmembrane region" description="Helical" evidence="7">
    <location>
        <begin position="411"/>
        <end position="430"/>
    </location>
</feature>
<gene>
    <name evidence="9" type="primary">MPUL0A06030</name>
    <name evidence="9" type="ORF">METSCH_A06030</name>
</gene>
<feature type="transmembrane region" description="Helical" evidence="7">
    <location>
        <begin position="334"/>
        <end position="351"/>
    </location>
</feature>
<dbReference type="GO" id="GO:0015179">
    <property type="term" value="F:L-amino acid transmembrane transporter activity"/>
    <property type="evidence" value="ECO:0007669"/>
    <property type="project" value="TreeGrafter"/>
</dbReference>
<evidence type="ECO:0000313" key="9">
    <source>
        <dbReference type="EMBL" id="QBM85972.1"/>
    </source>
</evidence>
<sequence length="550" mass="58451">MALSEQSASESTKRRASFLDFGGPNSLSNFASSLQRAQMYLETSLPDPGLDSISPCTLRELAPDLEQGLLCPDNSAALAADYGSAKTGNAVKNDLNSFQFPQEDVLAAQAISDPAPDSAPRSGSLSRSRSASQTAWRRRESSLHTNLGLGRLTAPQTVFNAVNTLMGIAMLSLPFGLRLSGWVLGVSTLLACAWVTAQTAKILGSVLKKHKHVHSYADIAYLYGGNRFLAFATATFVVDLLGALLSLILIFSDSFSTLFPAINSTFFKLAITGITLFFSFLPLSLVSLISVVGIICTVGIFATIVACGLMAPSLPGSLLHPTLTSLWPSSGPDFLLSLGIFMAPWGGHPVFPELYRDMRHPSKYNRSCNVTFLATIVLDLLIAAVGYLMFGSAAEDSVTKNIIAKGDYPDWVRSLICLFLGILPMCKLALVTRPVISVYESQLSISSKTTASTSTSSNARTASLSQIVARVVFMAFLFALSIAFTSFGKVVAFLGSAICFTICVTLPLLFHLKLNANELTPFLAAVTRLGVAVGVMGAVLGTYGSVVSSA</sequence>
<accession>A0A4P6XEW2</accession>
<feature type="compositionally biased region" description="Low complexity" evidence="6">
    <location>
        <begin position="118"/>
        <end position="135"/>
    </location>
</feature>
<comment type="similarity">
    <text evidence="2">Belongs to the amino acid/polyamine transporter 2 family.</text>
</comment>
<evidence type="ECO:0000256" key="1">
    <source>
        <dbReference type="ARBA" id="ARBA00004141"/>
    </source>
</evidence>
<comment type="subcellular location">
    <subcellularLocation>
        <location evidence="1">Membrane</location>
        <topology evidence="1">Multi-pass membrane protein</topology>
    </subcellularLocation>
</comment>
<feature type="transmembrane region" description="Helical" evidence="7">
    <location>
        <begin position="372"/>
        <end position="391"/>
    </location>
</feature>
<proteinExistence type="inferred from homology"/>
<dbReference type="STRING" id="2163413.A0A4P6XEW2"/>
<keyword evidence="4 7" id="KW-1133">Transmembrane helix</keyword>
<dbReference type="Proteomes" id="UP000292447">
    <property type="component" value="Chromosome I"/>
</dbReference>
<evidence type="ECO:0000256" key="6">
    <source>
        <dbReference type="SAM" id="MobiDB-lite"/>
    </source>
</evidence>
<organism evidence="9 10">
    <name type="scientific">Metschnikowia aff. pulcherrima</name>
    <dbReference type="NCBI Taxonomy" id="2163413"/>
    <lineage>
        <taxon>Eukaryota</taxon>
        <taxon>Fungi</taxon>
        <taxon>Dikarya</taxon>
        <taxon>Ascomycota</taxon>
        <taxon>Saccharomycotina</taxon>
        <taxon>Pichiomycetes</taxon>
        <taxon>Metschnikowiaceae</taxon>
        <taxon>Metschnikowia</taxon>
    </lineage>
</organism>
<dbReference type="GO" id="GO:0005774">
    <property type="term" value="C:vacuolar membrane"/>
    <property type="evidence" value="ECO:0007669"/>
    <property type="project" value="TreeGrafter"/>
</dbReference>
<keyword evidence="3 7" id="KW-0812">Transmembrane</keyword>
<reference evidence="10" key="1">
    <citation type="submission" date="2019-03" db="EMBL/GenBank/DDBJ databases">
        <title>Snf2 controls pulcherriminic acid biosynthesis and connects pigmentation and antifungal activity of the yeast Metschnikowia pulcherrima.</title>
        <authorList>
            <person name="Gore-Lloyd D."/>
            <person name="Sumann I."/>
            <person name="Brachmann A.O."/>
            <person name="Schneeberger K."/>
            <person name="Ortiz-Merino R.A."/>
            <person name="Moreno-Beltran M."/>
            <person name="Schlaefli M."/>
            <person name="Kirner P."/>
            <person name="Santos Kron A."/>
            <person name="Wolfe K.H."/>
            <person name="Piel J."/>
            <person name="Ahrens C.H."/>
            <person name="Henk D."/>
            <person name="Freimoser F.M."/>
        </authorList>
    </citation>
    <scope>NUCLEOTIDE SEQUENCE [LARGE SCALE GENOMIC DNA]</scope>
    <source>
        <strain evidence="10">APC 1.2</strain>
    </source>
</reference>
<evidence type="ECO:0000256" key="4">
    <source>
        <dbReference type="ARBA" id="ARBA00022989"/>
    </source>
</evidence>
<dbReference type="EMBL" id="CP034456">
    <property type="protein sequence ID" value="QBM85972.1"/>
    <property type="molecule type" value="Genomic_DNA"/>
</dbReference>
<feature type="transmembrane region" description="Helical" evidence="7">
    <location>
        <begin position="467"/>
        <end position="484"/>
    </location>
</feature>
<dbReference type="InterPro" id="IPR013057">
    <property type="entry name" value="AA_transpt_TM"/>
</dbReference>
<dbReference type="AlphaFoldDB" id="A0A4P6XEW2"/>
<evidence type="ECO:0000256" key="7">
    <source>
        <dbReference type="SAM" id="Phobius"/>
    </source>
</evidence>
<feature type="transmembrane region" description="Helical" evidence="7">
    <location>
        <begin position="288"/>
        <end position="314"/>
    </location>
</feature>
<evidence type="ECO:0000259" key="8">
    <source>
        <dbReference type="Pfam" id="PF01490"/>
    </source>
</evidence>
<feature type="domain" description="Amino acid transporter transmembrane" evidence="8">
    <location>
        <begin position="151"/>
        <end position="546"/>
    </location>
</feature>
<evidence type="ECO:0000256" key="5">
    <source>
        <dbReference type="ARBA" id="ARBA00023136"/>
    </source>
</evidence>
<keyword evidence="10" id="KW-1185">Reference proteome</keyword>
<feature type="region of interest" description="Disordered" evidence="6">
    <location>
        <begin position="113"/>
        <end position="136"/>
    </location>
</feature>
<keyword evidence="5 7" id="KW-0472">Membrane</keyword>
<feature type="transmembrane region" description="Helical" evidence="7">
    <location>
        <begin position="522"/>
        <end position="543"/>
    </location>
</feature>
<feature type="transmembrane region" description="Helical" evidence="7">
    <location>
        <begin position="183"/>
        <end position="207"/>
    </location>
</feature>
<feature type="transmembrane region" description="Helical" evidence="7">
    <location>
        <begin position="258"/>
        <end position="281"/>
    </location>
</feature>
<evidence type="ECO:0000256" key="3">
    <source>
        <dbReference type="ARBA" id="ARBA00022692"/>
    </source>
</evidence>
<protein>
    <submittedName>
        <fullName evidence="9">Solute carrier family 32 vesicular inhibitory amino acid transporter</fullName>
    </submittedName>
</protein>
<evidence type="ECO:0000313" key="10">
    <source>
        <dbReference type="Proteomes" id="UP000292447"/>
    </source>
</evidence>
<dbReference type="Pfam" id="PF01490">
    <property type="entry name" value="Aa_trans"/>
    <property type="match status" value="1"/>
</dbReference>
<dbReference type="PANTHER" id="PTHR22950">
    <property type="entry name" value="AMINO ACID TRANSPORTER"/>
    <property type="match status" value="1"/>
</dbReference>